<protein>
    <submittedName>
        <fullName evidence="2">Uncharacterized protein</fullName>
    </submittedName>
</protein>
<dbReference type="KEGG" id="hhq:HPSH169_07470"/>
<organism evidence="2 3">
    <name type="scientific">Helicobacter pylori Shi169</name>
    <dbReference type="NCBI Taxonomy" id="1163741"/>
    <lineage>
        <taxon>Bacteria</taxon>
        <taxon>Pseudomonadati</taxon>
        <taxon>Campylobacterota</taxon>
        <taxon>Epsilonproteobacteria</taxon>
        <taxon>Campylobacterales</taxon>
        <taxon>Helicobacteraceae</taxon>
        <taxon>Helicobacter</taxon>
    </lineage>
</organism>
<gene>
    <name evidence="2" type="ORF">HPSH169_07470</name>
</gene>
<accession>A0A0E0WDD5</accession>
<dbReference type="EMBL" id="CP003473">
    <property type="protein sequence ID" value="AFI00150.1"/>
    <property type="molecule type" value="Genomic_DNA"/>
</dbReference>
<feature type="transmembrane region" description="Helical" evidence="1">
    <location>
        <begin position="45"/>
        <end position="63"/>
    </location>
</feature>
<evidence type="ECO:0000313" key="3">
    <source>
        <dbReference type="Proteomes" id="UP000005007"/>
    </source>
</evidence>
<keyword evidence="1" id="KW-0472">Membrane</keyword>
<dbReference type="PATRIC" id="fig|1163741.3.peg.1509"/>
<keyword evidence="1" id="KW-1133">Transmembrane helix</keyword>
<evidence type="ECO:0000256" key="1">
    <source>
        <dbReference type="SAM" id="Phobius"/>
    </source>
</evidence>
<sequence>MKKLKSFYLNFLVYTKNQKREAFLYILLSVPHNSLLSMVKFLSSTQLLIFASQQIMGLGIILIKI</sequence>
<keyword evidence="1" id="KW-0812">Transmembrane</keyword>
<evidence type="ECO:0000313" key="2">
    <source>
        <dbReference type="EMBL" id="AFI00150.1"/>
    </source>
</evidence>
<proteinExistence type="predicted"/>
<dbReference type="HOGENOM" id="CLU_2843864_0_0_7"/>
<name>A0A0E0WDD5_HELPX</name>
<dbReference type="Proteomes" id="UP000005007">
    <property type="component" value="Chromosome"/>
</dbReference>
<dbReference type="AlphaFoldDB" id="A0A0E0WDD5"/>
<reference evidence="2 3" key="1">
    <citation type="submission" date="2012-04" db="EMBL/GenBank/DDBJ databases">
        <authorList>
            <person name="Kersulyte D."/>
            <person name="Cabrera L."/>
            <person name="Pacheco R."/>
            <person name="Herrera P."/>
            <person name="Rodriguez C."/>
            <person name="Gilman R.H."/>
            <person name="Berg D.E."/>
        </authorList>
    </citation>
    <scope>NUCLEOTIDE SEQUENCE [LARGE SCALE GENOMIC DNA]</scope>
    <source>
        <strain evidence="2 3">Shi169</strain>
    </source>
</reference>